<dbReference type="RefSeq" id="WP_316434784.1">
    <property type="nucleotide sequence ID" value="NZ_CP053586.1"/>
</dbReference>
<organism evidence="2">
    <name type="scientific">Leptolyngbya sp. NK1-12</name>
    <dbReference type="NCBI Taxonomy" id="2547451"/>
    <lineage>
        <taxon>Bacteria</taxon>
        <taxon>Bacillati</taxon>
        <taxon>Cyanobacteriota</taxon>
        <taxon>Cyanophyceae</taxon>
        <taxon>Leptolyngbyales</taxon>
        <taxon>Leptolyngbyaceae</taxon>
        <taxon>Leptolyngbya group</taxon>
        <taxon>Leptolyngbya</taxon>
    </lineage>
</organism>
<dbReference type="AlphaFoldDB" id="A0AA96WDL9"/>
<dbReference type="Pfam" id="PF04773">
    <property type="entry name" value="FecR"/>
    <property type="match status" value="1"/>
</dbReference>
<dbReference type="EMBL" id="CP053586">
    <property type="protein sequence ID" value="WNZ23184.1"/>
    <property type="molecule type" value="Genomic_DNA"/>
</dbReference>
<dbReference type="InterPro" id="IPR006860">
    <property type="entry name" value="FecR"/>
</dbReference>
<dbReference type="PANTHER" id="PTHR38731:SF1">
    <property type="entry name" value="FECR PROTEIN DOMAIN-CONTAINING PROTEIN"/>
    <property type="match status" value="1"/>
</dbReference>
<name>A0AA96WDL9_9CYAN</name>
<accession>A0AA96WDL9</accession>
<reference evidence="2" key="1">
    <citation type="submission" date="2020-05" db="EMBL/GenBank/DDBJ databases">
        <authorList>
            <person name="Zhu T."/>
            <person name="Keshari N."/>
            <person name="Lu X."/>
        </authorList>
    </citation>
    <scope>NUCLEOTIDE SEQUENCE</scope>
    <source>
        <strain evidence="2">NK1-12</strain>
    </source>
</reference>
<feature type="domain" description="FecR protein" evidence="1">
    <location>
        <begin position="86"/>
        <end position="186"/>
    </location>
</feature>
<proteinExistence type="predicted"/>
<dbReference type="PANTHER" id="PTHR38731">
    <property type="entry name" value="LIPL45-RELATED LIPOPROTEIN-RELATED"/>
    <property type="match status" value="1"/>
</dbReference>
<evidence type="ECO:0000313" key="2">
    <source>
        <dbReference type="EMBL" id="WNZ23184.1"/>
    </source>
</evidence>
<evidence type="ECO:0000259" key="1">
    <source>
        <dbReference type="Pfam" id="PF04773"/>
    </source>
</evidence>
<dbReference type="Gene3D" id="2.60.120.1440">
    <property type="match status" value="1"/>
</dbReference>
<gene>
    <name evidence="2" type="ORF">HJG54_10170</name>
</gene>
<sequence length="296" mass="32679">MLLTKHPTRHPTRHPTKLPIVWFVLALIATLLFASFTAPTAAETVTVRVNRWLAIRQLSGDVTYLRGATSRRARVGDRLQRVGDGLSTGMESSASLEVDTRIGTVEVGESTKLQVQSLEVTETDGHITRLRVDQGRVRLQIRQFTNPDSRLEIDTPAGISGVRGTEFGVNVFPDGKMGVATLEGSVLTSAQAQDVEVPAGFQNITIPGEPPSPPVPFTNEPRLDYQIERIIRRGIRRIQFTGQVDPTSSVLIQGQPQPIDRDGRFNLFFPAPSRLRLTVTVITPLGQEQTYELQLI</sequence>
<protein>
    <recommendedName>
        <fullName evidence="1">FecR protein domain-containing protein</fullName>
    </recommendedName>
</protein>